<reference evidence="3 4" key="1">
    <citation type="submission" date="2019-01" db="EMBL/GenBank/DDBJ databases">
        <title>Genome sequencing of the rare red list fungi Fomitopsis rosea.</title>
        <authorList>
            <person name="Buettner E."/>
            <person name="Kellner H."/>
        </authorList>
    </citation>
    <scope>NUCLEOTIDE SEQUENCE [LARGE SCALE GENOMIC DNA]</scope>
    <source>
        <strain evidence="3 4">DSM 105464</strain>
    </source>
</reference>
<dbReference type="Pfam" id="PF00078">
    <property type="entry name" value="RVT_1"/>
    <property type="match status" value="1"/>
</dbReference>
<evidence type="ECO:0000259" key="2">
    <source>
        <dbReference type="PROSITE" id="PS50878"/>
    </source>
</evidence>
<organism evidence="3 4">
    <name type="scientific">Rhodofomes roseus</name>
    <dbReference type="NCBI Taxonomy" id="34475"/>
    <lineage>
        <taxon>Eukaryota</taxon>
        <taxon>Fungi</taxon>
        <taxon>Dikarya</taxon>
        <taxon>Basidiomycota</taxon>
        <taxon>Agaricomycotina</taxon>
        <taxon>Agaricomycetes</taxon>
        <taxon>Polyporales</taxon>
        <taxon>Rhodofomes</taxon>
    </lineage>
</organism>
<accession>A0A4Y9YGL2</accession>
<gene>
    <name evidence="3" type="ORF">EVJ58_g4350</name>
</gene>
<dbReference type="Proteomes" id="UP000298390">
    <property type="component" value="Unassembled WGS sequence"/>
</dbReference>
<evidence type="ECO:0000313" key="3">
    <source>
        <dbReference type="EMBL" id="TFY61694.1"/>
    </source>
</evidence>
<dbReference type="SUPFAM" id="SSF56672">
    <property type="entry name" value="DNA/RNA polymerases"/>
    <property type="match status" value="1"/>
</dbReference>
<dbReference type="Gene3D" id="3.30.420.10">
    <property type="entry name" value="Ribonuclease H-like superfamily/Ribonuclease H"/>
    <property type="match status" value="1"/>
</dbReference>
<dbReference type="InterPro" id="IPR043502">
    <property type="entry name" value="DNA/RNA_pol_sf"/>
</dbReference>
<evidence type="ECO:0000313" key="4">
    <source>
        <dbReference type="Proteomes" id="UP000298390"/>
    </source>
</evidence>
<feature type="domain" description="Reverse transcriptase" evidence="2">
    <location>
        <begin position="110"/>
        <end position="401"/>
    </location>
</feature>
<dbReference type="PANTHER" id="PTHR31635:SF196">
    <property type="entry name" value="REVERSE TRANSCRIPTASE DOMAIN-CONTAINING PROTEIN-RELATED"/>
    <property type="match status" value="1"/>
</dbReference>
<proteinExistence type="predicted"/>
<dbReference type="STRING" id="34475.A0A4Y9YGL2"/>
<dbReference type="CDD" id="cd01650">
    <property type="entry name" value="RT_nLTR_like"/>
    <property type="match status" value="1"/>
</dbReference>
<dbReference type="PANTHER" id="PTHR31635">
    <property type="entry name" value="REVERSE TRANSCRIPTASE DOMAIN-CONTAINING PROTEIN-RELATED"/>
    <property type="match status" value="1"/>
</dbReference>
<dbReference type="EMBL" id="SEKV01000197">
    <property type="protein sequence ID" value="TFY61694.1"/>
    <property type="molecule type" value="Genomic_DNA"/>
</dbReference>
<dbReference type="InterPro" id="IPR000477">
    <property type="entry name" value="RT_dom"/>
</dbReference>
<dbReference type="InterPro" id="IPR036397">
    <property type="entry name" value="RNaseH_sf"/>
</dbReference>
<evidence type="ECO:0000256" key="1">
    <source>
        <dbReference type="SAM" id="MobiDB-lite"/>
    </source>
</evidence>
<protein>
    <recommendedName>
        <fullName evidence="2">Reverse transcriptase domain-containing protein</fullName>
    </recommendedName>
</protein>
<comment type="caution">
    <text evidence="3">The sequence shown here is derived from an EMBL/GenBank/DDBJ whole genome shotgun (WGS) entry which is preliminary data.</text>
</comment>
<dbReference type="PROSITE" id="PS50878">
    <property type="entry name" value="RT_POL"/>
    <property type="match status" value="1"/>
</dbReference>
<sequence>MAELARNYHNDLQKEGTDDTSERARTERIKDLLNQTKPLEYSPELQDLTEHISEQCIKDALLKTQTGKASGLDGIPYELWTTLQKIHAQTDESEASFNVLALLEILYNDINRYGIEENCEFTDGWMCPLYKKKDRRDIANYRPITLLNTDYKLYTRILATRLAPVASTIIHNDQAGFLPGRKISDQTQLCRVMVDYAEATEENGAIIALDQEKAYDKILHGYLWTTLEAMGLPTKFINWIKNLYQHATTIVIINGERSTPFIVTRGVRQGDPLSCLLFDLAIEPLACAIRASNLQGFRAPGMAERLVASLFADDTSTFLSQNDKWSDLWAVLDNWCEASGARFNKGKTEVVPIGTTEYRQSVITTRKLNQHADEPGLPDFIHIASDGEPVRMLGAWIGNKTDQAAIWAPAIHKVNAFLERWKRCHPTMKGKRNIIQMGPGGITQYLSEVQGMPKEIEDTLTKMIRHFIWDSDRPPPVNMETLCRPIEEGGLGILDIKARNEAIDLMWLKRYLTLTPDRPRWAFLVDTILAIRVTKEAGQIKRNAQINTFLQDWHPATHSRSQLPVYLKRLLTTAKKHNACFAAVKLGPSVKLQLPAWYHISADKHLRRLNNTRLSNCLRDNHNVRVVADLLKASQHPPFIQSGQPGKDYDCTCEACNNTRNGGCKHPMKCQEAAARITNSLSAKWNPKEDNIPDGLTLTAKRKEHNEGVFEEGGTATFDPSLTTRSGVSEAIRVFVEEETITKAPAIRQRQGRTVPAEAITVYVINAPKQPARGGTRPKKAQSDGRGFAYYAKNDPRNNLVQSEQSGRVEEESWAEATAALYAAQSTPLDAPLNIVGETNYLTKELIQKIHKSEDRGWLNVPNQALLCALANLLRQRCAPTTFRTASTREEQQDLIAARREATEARQRSDPKPIEMKMNPIFNLSGVRLSTLTQKLAYQHIRDRKAVETRRATQRTMSKIIERTREQPGAPSDPAGIWNGIRVRDIRRNIQDFLWKCTHDAHKCGKFWESVPGYEERGTCHTCGATDSMNHILTKCKAPGQDAIWKMAGNLWKRKKLRWAKPSTEDILTAGTREWKHETGREKRRPRAERLWRILVTESAFLIWKLRCERVISHSDDENWHHTEPAIRTRWTRMVNERLHLDMAMTHRRFGRKALKRSEVLGTWQGTLRDELALPDDWTALNWVLVGIEAAH</sequence>
<dbReference type="AlphaFoldDB" id="A0A4Y9YGL2"/>
<dbReference type="GO" id="GO:0003676">
    <property type="term" value="F:nucleic acid binding"/>
    <property type="evidence" value="ECO:0007669"/>
    <property type="project" value="InterPro"/>
</dbReference>
<name>A0A4Y9YGL2_9APHY</name>
<feature type="region of interest" description="Disordered" evidence="1">
    <location>
        <begin position="1"/>
        <end position="24"/>
    </location>
</feature>